<gene>
    <name evidence="3" type="ORF">KDK_38800</name>
</gene>
<name>A0A402AM59_9CHLR</name>
<keyword evidence="1" id="KW-0233">DNA recombination</keyword>
<dbReference type="PROSITE" id="PS51898">
    <property type="entry name" value="TYR_RECOMBINASE"/>
    <property type="match status" value="1"/>
</dbReference>
<dbReference type="GO" id="GO:0003677">
    <property type="term" value="F:DNA binding"/>
    <property type="evidence" value="ECO:0007669"/>
    <property type="project" value="InterPro"/>
</dbReference>
<accession>A0A402AM59</accession>
<organism evidence="3 4">
    <name type="scientific">Dictyobacter kobayashii</name>
    <dbReference type="NCBI Taxonomy" id="2014872"/>
    <lineage>
        <taxon>Bacteria</taxon>
        <taxon>Bacillati</taxon>
        <taxon>Chloroflexota</taxon>
        <taxon>Ktedonobacteria</taxon>
        <taxon>Ktedonobacterales</taxon>
        <taxon>Dictyobacteraceae</taxon>
        <taxon>Dictyobacter</taxon>
    </lineage>
</organism>
<sequence>MQVFNAEQAKHFLCIAQEDPLEALYVLALTTGMRQGELLGLKWEDLSTDMKKLQVKRTIARIGRLGFVIDEPKTVKSIGTLVRSVQW</sequence>
<evidence type="ECO:0000256" key="1">
    <source>
        <dbReference type="ARBA" id="ARBA00023172"/>
    </source>
</evidence>
<dbReference type="SUPFAM" id="SSF56349">
    <property type="entry name" value="DNA breaking-rejoining enzymes"/>
    <property type="match status" value="1"/>
</dbReference>
<dbReference type="InterPro" id="IPR002104">
    <property type="entry name" value="Integrase_catalytic"/>
</dbReference>
<feature type="domain" description="Tyr recombinase" evidence="2">
    <location>
        <begin position="1"/>
        <end position="87"/>
    </location>
</feature>
<dbReference type="EMBL" id="BIFS01000001">
    <property type="protein sequence ID" value="GCE20080.1"/>
    <property type="molecule type" value="Genomic_DNA"/>
</dbReference>
<dbReference type="Proteomes" id="UP000287188">
    <property type="component" value="Unassembled WGS sequence"/>
</dbReference>
<keyword evidence="4" id="KW-1185">Reference proteome</keyword>
<dbReference type="GO" id="GO:0015074">
    <property type="term" value="P:DNA integration"/>
    <property type="evidence" value="ECO:0007669"/>
    <property type="project" value="InterPro"/>
</dbReference>
<evidence type="ECO:0000313" key="3">
    <source>
        <dbReference type="EMBL" id="GCE20080.1"/>
    </source>
</evidence>
<dbReference type="InterPro" id="IPR013762">
    <property type="entry name" value="Integrase-like_cat_sf"/>
</dbReference>
<dbReference type="AlphaFoldDB" id="A0A402AM59"/>
<protein>
    <recommendedName>
        <fullName evidence="2">Tyr recombinase domain-containing protein</fullName>
    </recommendedName>
</protein>
<dbReference type="Gene3D" id="1.10.443.10">
    <property type="entry name" value="Intergrase catalytic core"/>
    <property type="match status" value="1"/>
</dbReference>
<dbReference type="InterPro" id="IPR011010">
    <property type="entry name" value="DNA_brk_join_enz"/>
</dbReference>
<reference evidence="4" key="1">
    <citation type="submission" date="2018-12" db="EMBL/GenBank/DDBJ databases">
        <title>Tengunoibacter tsumagoiensis gen. nov., sp. nov., Dictyobacter kobayashii sp. nov., D. alpinus sp. nov., and D. joshuensis sp. nov. and description of Dictyobacteraceae fam. nov. within the order Ktedonobacterales isolated from Tengu-no-mugimeshi.</title>
        <authorList>
            <person name="Wang C.M."/>
            <person name="Zheng Y."/>
            <person name="Sakai Y."/>
            <person name="Toyoda A."/>
            <person name="Minakuchi Y."/>
            <person name="Abe K."/>
            <person name="Yokota A."/>
            <person name="Yabe S."/>
        </authorList>
    </citation>
    <scope>NUCLEOTIDE SEQUENCE [LARGE SCALE GENOMIC DNA]</scope>
    <source>
        <strain evidence="4">Uno11</strain>
    </source>
</reference>
<evidence type="ECO:0000313" key="4">
    <source>
        <dbReference type="Proteomes" id="UP000287188"/>
    </source>
</evidence>
<dbReference type="GO" id="GO:0006310">
    <property type="term" value="P:DNA recombination"/>
    <property type="evidence" value="ECO:0007669"/>
    <property type="project" value="UniProtKB-KW"/>
</dbReference>
<proteinExistence type="predicted"/>
<evidence type="ECO:0000259" key="2">
    <source>
        <dbReference type="PROSITE" id="PS51898"/>
    </source>
</evidence>
<dbReference type="Pfam" id="PF00589">
    <property type="entry name" value="Phage_integrase"/>
    <property type="match status" value="1"/>
</dbReference>
<comment type="caution">
    <text evidence="3">The sequence shown here is derived from an EMBL/GenBank/DDBJ whole genome shotgun (WGS) entry which is preliminary data.</text>
</comment>